<dbReference type="Proteomes" id="UP000264589">
    <property type="component" value="Unassembled WGS sequence"/>
</dbReference>
<dbReference type="PANTHER" id="PTHR30486:SF15">
    <property type="entry name" value="TYPE II_IV SECRETION SYSTEM ATPASE"/>
    <property type="match status" value="1"/>
</dbReference>
<comment type="caution">
    <text evidence="4">The sequence shown here is derived from an EMBL/GenBank/DDBJ whole genome shotgun (WGS) entry which is preliminary data.</text>
</comment>
<evidence type="ECO:0000313" key="5">
    <source>
        <dbReference type="Proteomes" id="UP000264589"/>
    </source>
</evidence>
<dbReference type="GO" id="GO:0016887">
    <property type="term" value="F:ATP hydrolysis activity"/>
    <property type="evidence" value="ECO:0007669"/>
    <property type="project" value="InterPro"/>
</dbReference>
<dbReference type="Pfam" id="PF00437">
    <property type="entry name" value="T2SSE"/>
    <property type="match status" value="1"/>
</dbReference>
<dbReference type="InterPro" id="IPR027417">
    <property type="entry name" value="P-loop_NTPase"/>
</dbReference>
<feature type="domain" description="Bacterial type II secretion system protein E" evidence="3">
    <location>
        <begin position="142"/>
        <end position="416"/>
    </location>
</feature>
<proteinExistence type="inferred from homology"/>
<dbReference type="AlphaFoldDB" id="A0A371RK08"/>
<reference evidence="4 5" key="1">
    <citation type="submission" date="2018-08" db="EMBL/GenBank/DDBJ databases">
        <title>Parvularcula sp. SM1705, isolated from surface water of the South Sea China.</title>
        <authorList>
            <person name="Sun L."/>
        </authorList>
    </citation>
    <scope>NUCLEOTIDE SEQUENCE [LARGE SCALE GENOMIC DNA]</scope>
    <source>
        <strain evidence="4 5">SM1705</strain>
    </source>
</reference>
<feature type="compositionally biased region" description="Low complexity" evidence="2">
    <location>
        <begin position="49"/>
        <end position="63"/>
    </location>
</feature>
<dbReference type="CDD" id="cd01130">
    <property type="entry name" value="VirB11-like_ATPase"/>
    <property type="match status" value="1"/>
</dbReference>
<dbReference type="Gene3D" id="3.40.50.300">
    <property type="entry name" value="P-loop containing nucleotide triphosphate hydrolases"/>
    <property type="match status" value="1"/>
</dbReference>
<dbReference type="PANTHER" id="PTHR30486">
    <property type="entry name" value="TWITCHING MOTILITY PROTEIN PILT"/>
    <property type="match status" value="1"/>
</dbReference>
<feature type="compositionally biased region" description="Low complexity" evidence="2">
    <location>
        <begin position="9"/>
        <end position="37"/>
    </location>
</feature>
<sequence length="495" mass="53380">MFGKRPNEAASPASVATKPAAAKKPAAAAPVAKAAPPKVDDAPPKVAKPKAASKPEAATKPAAKAVVVDEAKSEGYYDTKTTIFNALIDTIDLSQLAQLDVEAAAEEIRDIVNEIISIKGLSMSISEQESLLQDICNDVLGYGPLEPLLARDDIADIMVNGSSRVFIEVSGKIQLTNVRFRDNSQLMNICQRIVSQVGRRVDEASPICDARLPDGSRVNVIAPPLSIDGPALTIRKFKKDKLKIEDLVKFGSISEAGAKVLGIIGACRINTLISGGTGSGKTTLLNCMTSFIESDERVITCEDAAELQLQQPHVVRLETRPPNLEGQGQVTMRDLVKNCLRMRPERIIVGEVRGSEAFDLLQAMNTGHDGSMGTLHANSPREALQRLESMITMGGLGLPSKTIREMIVGSVDVVIQAARLRDGSRRITHITEVLGTEGDTIITQDLFVYDITDEDGDGNIIGRHRSTGIARPAFWDRARYYGRHGDLAEALDEAE</sequence>
<name>A0A371RK08_9PROT</name>
<dbReference type="FunFam" id="3.30.450.380:FF:000003">
    <property type="entry name" value="Pilus assembly protein CpaF"/>
    <property type="match status" value="1"/>
</dbReference>
<comment type="similarity">
    <text evidence="1">Belongs to the GSP E family.</text>
</comment>
<feature type="region of interest" description="Disordered" evidence="2">
    <location>
        <begin position="1"/>
        <end position="63"/>
    </location>
</feature>
<evidence type="ECO:0000256" key="2">
    <source>
        <dbReference type="SAM" id="MobiDB-lite"/>
    </source>
</evidence>
<evidence type="ECO:0000313" key="4">
    <source>
        <dbReference type="EMBL" id="RFB05781.1"/>
    </source>
</evidence>
<dbReference type="RefSeq" id="WP_116392414.1">
    <property type="nucleotide sequence ID" value="NZ_QUQO01000001.1"/>
</dbReference>
<protein>
    <submittedName>
        <fullName evidence="4">CpaF family protein</fullName>
    </submittedName>
</protein>
<dbReference type="InterPro" id="IPR001482">
    <property type="entry name" value="T2SS/T4SS_dom"/>
</dbReference>
<dbReference type="InParanoid" id="A0A371RK08"/>
<dbReference type="InterPro" id="IPR050921">
    <property type="entry name" value="T4SS_GSP_E_ATPase"/>
</dbReference>
<evidence type="ECO:0000259" key="3">
    <source>
        <dbReference type="Pfam" id="PF00437"/>
    </source>
</evidence>
<evidence type="ECO:0000256" key="1">
    <source>
        <dbReference type="ARBA" id="ARBA00006611"/>
    </source>
</evidence>
<dbReference type="SUPFAM" id="SSF52540">
    <property type="entry name" value="P-loop containing nucleoside triphosphate hydrolases"/>
    <property type="match status" value="1"/>
</dbReference>
<keyword evidence="5" id="KW-1185">Reference proteome</keyword>
<dbReference type="OrthoDB" id="9810761at2"/>
<dbReference type="EMBL" id="QUQO01000001">
    <property type="protein sequence ID" value="RFB05781.1"/>
    <property type="molecule type" value="Genomic_DNA"/>
</dbReference>
<organism evidence="4 5">
    <name type="scientific">Parvularcula marina</name>
    <dbReference type="NCBI Taxonomy" id="2292771"/>
    <lineage>
        <taxon>Bacteria</taxon>
        <taxon>Pseudomonadati</taxon>
        <taxon>Pseudomonadota</taxon>
        <taxon>Alphaproteobacteria</taxon>
        <taxon>Parvularculales</taxon>
        <taxon>Parvularculaceae</taxon>
        <taxon>Parvularcula</taxon>
    </lineage>
</organism>
<dbReference type="FunFam" id="3.40.50.300:FF:000521">
    <property type="entry name" value="Type II secretion system protein E"/>
    <property type="match status" value="1"/>
</dbReference>
<gene>
    <name evidence="4" type="ORF">DX908_11185</name>
</gene>
<accession>A0A371RK08</accession>
<dbReference type="Gene3D" id="3.30.450.380">
    <property type="match status" value="1"/>
</dbReference>